<dbReference type="Proteomes" id="UP000005239">
    <property type="component" value="Unassembled WGS sequence"/>
</dbReference>
<dbReference type="OrthoDB" id="5865968at2759"/>
<reference evidence="1" key="2">
    <citation type="submission" date="2022-06" db="UniProtKB">
        <authorList>
            <consortium name="EnsemblMetazoa"/>
        </authorList>
    </citation>
    <scope>IDENTIFICATION</scope>
    <source>
        <strain evidence="1">PS312</strain>
    </source>
</reference>
<accession>A0A2A6C3G9</accession>
<reference evidence="2" key="1">
    <citation type="journal article" date="2008" name="Nat. Genet.">
        <title>The Pristionchus pacificus genome provides a unique perspective on nematode lifestyle and parasitism.</title>
        <authorList>
            <person name="Dieterich C."/>
            <person name="Clifton S.W."/>
            <person name="Schuster L.N."/>
            <person name="Chinwalla A."/>
            <person name="Delehaunty K."/>
            <person name="Dinkelacker I."/>
            <person name="Fulton L."/>
            <person name="Fulton R."/>
            <person name="Godfrey J."/>
            <person name="Minx P."/>
            <person name="Mitreva M."/>
            <person name="Roeseler W."/>
            <person name="Tian H."/>
            <person name="Witte H."/>
            <person name="Yang S.P."/>
            <person name="Wilson R.K."/>
            <person name="Sommer R.J."/>
        </authorList>
    </citation>
    <scope>NUCLEOTIDE SEQUENCE [LARGE SCALE GENOMIC DNA]</scope>
    <source>
        <strain evidence="2">PS312</strain>
    </source>
</reference>
<evidence type="ECO:0000313" key="2">
    <source>
        <dbReference type="Proteomes" id="UP000005239"/>
    </source>
</evidence>
<dbReference type="AlphaFoldDB" id="A0A2A6C3G9"/>
<keyword evidence="2" id="KW-1185">Reference proteome</keyword>
<dbReference type="EnsemblMetazoa" id="PPA40716.1">
    <property type="protein sequence ID" value="PPA40716.1"/>
    <property type="gene ID" value="WBGene00279085"/>
</dbReference>
<name>A0A2A6C3G9_PRIPA</name>
<proteinExistence type="predicted"/>
<organism evidence="1 2">
    <name type="scientific">Pristionchus pacificus</name>
    <name type="common">Parasitic nematode worm</name>
    <dbReference type="NCBI Taxonomy" id="54126"/>
    <lineage>
        <taxon>Eukaryota</taxon>
        <taxon>Metazoa</taxon>
        <taxon>Ecdysozoa</taxon>
        <taxon>Nematoda</taxon>
        <taxon>Chromadorea</taxon>
        <taxon>Rhabditida</taxon>
        <taxon>Rhabditina</taxon>
        <taxon>Diplogasteromorpha</taxon>
        <taxon>Diplogasteroidea</taxon>
        <taxon>Neodiplogasteridae</taxon>
        <taxon>Pristionchus</taxon>
    </lineage>
</organism>
<evidence type="ECO:0000313" key="1">
    <source>
        <dbReference type="EnsemblMetazoa" id="PPA40716.1"/>
    </source>
</evidence>
<accession>A0A8R1YXB1</accession>
<gene>
    <name evidence="1" type="primary">WBGene00279085</name>
</gene>
<sequence length="59" mass="6873">MIAYLFILYYRKQTCSLPPAINPVLTLFFVRPYRRLIVQNTCWESHDGRLISISVGPSN</sequence>
<protein>
    <submittedName>
        <fullName evidence="1">Uncharacterized protein</fullName>
    </submittedName>
</protein>